<dbReference type="SMART" id="SM00861">
    <property type="entry name" value="Transket_pyr"/>
    <property type="match status" value="1"/>
</dbReference>
<evidence type="ECO:0000256" key="2">
    <source>
        <dbReference type="ARBA" id="ARBA00007131"/>
    </source>
</evidence>
<dbReference type="PANTHER" id="PTHR43825">
    <property type="entry name" value="PYRUVATE DEHYDROGENASE E1 COMPONENT"/>
    <property type="match status" value="1"/>
</dbReference>
<comment type="caution">
    <text evidence="5">The sequence shown here is derived from an EMBL/GenBank/DDBJ whole genome shotgun (WGS) entry which is preliminary data.</text>
</comment>
<dbReference type="AlphaFoldDB" id="A0A433XNY0"/>
<comment type="similarity">
    <text evidence="2">Belongs to the transketolase family.</text>
</comment>
<feature type="domain" description="Transketolase-like pyrimidine-binding" evidence="4">
    <location>
        <begin position="11"/>
        <end position="175"/>
    </location>
</feature>
<keyword evidence="6" id="KW-1185">Reference proteome</keyword>
<evidence type="ECO:0000313" key="6">
    <source>
        <dbReference type="Proteomes" id="UP000272464"/>
    </source>
</evidence>
<accession>A0A433XNY0</accession>
<dbReference type="SUPFAM" id="SSF52518">
    <property type="entry name" value="Thiamin diphosphate-binding fold (THDP-binding)"/>
    <property type="match status" value="1"/>
</dbReference>
<dbReference type="OrthoDB" id="9803371at2"/>
<dbReference type="FunFam" id="3.40.50.970:FF:000129">
    <property type="entry name" value="Transketolase"/>
    <property type="match status" value="1"/>
</dbReference>
<dbReference type="PANTHER" id="PTHR43825:SF1">
    <property type="entry name" value="TRANSKETOLASE-LIKE PYRIMIDINE-BINDING DOMAIN-CONTAINING PROTEIN"/>
    <property type="match status" value="1"/>
</dbReference>
<dbReference type="InterPro" id="IPR005475">
    <property type="entry name" value="Transketolase-like_Pyr-bd"/>
</dbReference>
<dbReference type="Gene3D" id="3.40.50.970">
    <property type="match status" value="1"/>
</dbReference>
<proteinExistence type="inferred from homology"/>
<comment type="cofactor">
    <cofactor evidence="1">
        <name>thiamine diphosphate</name>
        <dbReference type="ChEBI" id="CHEBI:58937"/>
    </cofactor>
</comment>
<evidence type="ECO:0000259" key="4">
    <source>
        <dbReference type="SMART" id="SM00861"/>
    </source>
</evidence>
<dbReference type="EMBL" id="RZNX01000001">
    <property type="protein sequence ID" value="RUT35793.1"/>
    <property type="molecule type" value="Genomic_DNA"/>
</dbReference>
<dbReference type="InterPro" id="IPR051157">
    <property type="entry name" value="PDH/Transketolase"/>
</dbReference>
<sequence>MEGDSIMTTLLSGRDAYKDELAKLAETEQRIICLEADLGGKNHPFQIRHPKRFVNLGIAELAGVDIAAGLAEAGYVPFISTFAAFAALRASESVKLSMGYMAKNVKLVAPYGGVSGGWFGTTHHALEDIAVIQSFQNIRIACPHGEEETRRVIREAAASSEPYYIRLSRNDAFDSMPRSSDISCKDLLVEEREKDFRARLCLISVGEQATELCKTLTEEYEDVAHAHACYIDSQSLKAYVEPLKALADRFLVVEEHRATGGTASYLALLMPEHSVYSHDSGEQWPTYGGTHAEVLADLGFGLEPLREQIVSLLGGPNGI</sequence>
<protein>
    <submittedName>
        <fullName evidence="5">Transketolase</fullName>
    </submittedName>
</protein>
<dbReference type="Proteomes" id="UP000272464">
    <property type="component" value="Unassembled WGS sequence"/>
</dbReference>
<dbReference type="Pfam" id="PF02779">
    <property type="entry name" value="Transket_pyr"/>
    <property type="match status" value="1"/>
</dbReference>
<evidence type="ECO:0000313" key="5">
    <source>
        <dbReference type="EMBL" id="RUT35793.1"/>
    </source>
</evidence>
<reference evidence="5 6" key="1">
    <citation type="submission" date="2018-12" db="EMBL/GenBank/DDBJ databases">
        <authorList>
            <person name="Sun L."/>
            <person name="Chen Z."/>
        </authorList>
    </citation>
    <scope>NUCLEOTIDE SEQUENCE [LARGE SCALE GENOMIC DNA]</scope>
    <source>
        <strain evidence="5 6">3-5-3</strain>
    </source>
</reference>
<dbReference type="CDD" id="cd07033">
    <property type="entry name" value="TPP_PYR_DXS_TK_like"/>
    <property type="match status" value="1"/>
</dbReference>
<keyword evidence="3" id="KW-0786">Thiamine pyrophosphate</keyword>
<dbReference type="InterPro" id="IPR029061">
    <property type="entry name" value="THDP-binding"/>
</dbReference>
<gene>
    <name evidence="5" type="ORF">EJP77_01890</name>
</gene>
<evidence type="ECO:0000256" key="3">
    <source>
        <dbReference type="ARBA" id="ARBA00023052"/>
    </source>
</evidence>
<evidence type="ECO:0000256" key="1">
    <source>
        <dbReference type="ARBA" id="ARBA00001964"/>
    </source>
</evidence>
<organism evidence="5 6">
    <name type="scientific">Paenibacillus zeisoli</name>
    <dbReference type="NCBI Taxonomy" id="2496267"/>
    <lineage>
        <taxon>Bacteria</taxon>
        <taxon>Bacillati</taxon>
        <taxon>Bacillota</taxon>
        <taxon>Bacilli</taxon>
        <taxon>Bacillales</taxon>
        <taxon>Paenibacillaceae</taxon>
        <taxon>Paenibacillus</taxon>
    </lineage>
</organism>
<name>A0A433XNY0_9BACL</name>